<accession>A0A1V1NWT6</accession>
<dbReference type="InterPro" id="IPR001343">
    <property type="entry name" value="Hemolysn_Ca-bd"/>
</dbReference>
<dbReference type="NCBIfam" id="TIGR03661">
    <property type="entry name" value="T1SS_VCA0849"/>
    <property type="match status" value="1"/>
</dbReference>
<sequence>LEVTVNDVPANMKIKSQLGNISPDDKEGNFILAGQPRRSHYYEIDLALVLPVSDTDNDSLPDFWEKQYNLDINDPSDAKIDTDNDGWSNLDEFLNATNPSVSNVIPSLLEHTILVFEGAKTLLQLNVADSDTPGDQLGIKFVNIPENIRLIFHGDNAPFAHGHIIQQNDIIQLSHLQNGNVILEYRATGKITDRMYILLNDDTHEPVIETITINTFKPTATDATDAILWADAFSHARENEDTLSKQLQDRSGNENQGNYHTKSQADESYVESDIQIEHNGSPGGNPAIRVQGYFDLPYATPVFPPGNVTMMTVFKVNPSENDQIIATGAYFEMAVAGSSNALHPGELKIADDSTAVYSNKRIDNEWVLATITRNAGQTTIDINSVWTGGPFAYEETTELPNDPVMGGKNIWKWDFNNLEWVGKVSDVMDGLFAEMLVYERPLTYMEKWRIYAHLRGKWFGDVISDYSNATRDMQIMANSGRQSEIIRVKQAAADQAWMAYRDAVFSGENVTQTLTLLETYLPDNWQWSTTPPSTDEALQAISTIEYNYQEDFVALYGKDHSYLFIGGMGDDTLIGGFENDILIGGAGANTLKGCAGRDIFVVTDSDDVIDFNESDHDILDISHLLDHTTQPLNQYIHFELVNDSETSEVHTLLKIDSQGNGDNYDDAHILLRNVTLRDR</sequence>
<evidence type="ECO:0000313" key="3">
    <source>
        <dbReference type="Proteomes" id="UP000189670"/>
    </source>
</evidence>
<gene>
    <name evidence="2" type="ORF">OMM_12053</name>
</gene>
<feature type="non-terminal residue" evidence="2">
    <location>
        <position position="679"/>
    </location>
</feature>
<evidence type="ECO:0000313" key="2">
    <source>
        <dbReference type="EMBL" id="ETR67023.1"/>
    </source>
</evidence>
<dbReference type="Proteomes" id="UP000189670">
    <property type="component" value="Unassembled WGS sequence"/>
</dbReference>
<dbReference type="GO" id="GO:0005509">
    <property type="term" value="F:calcium ion binding"/>
    <property type="evidence" value="ECO:0007669"/>
    <property type="project" value="InterPro"/>
</dbReference>
<name>A0A1V1NWT6_9BACT</name>
<dbReference type="SUPFAM" id="SSF51120">
    <property type="entry name" value="beta-Roll"/>
    <property type="match status" value="1"/>
</dbReference>
<reference evidence="3" key="1">
    <citation type="submission" date="2012-11" db="EMBL/GenBank/DDBJ databases">
        <authorList>
            <person name="Lucero-Rivera Y.E."/>
            <person name="Tovar-Ramirez D."/>
        </authorList>
    </citation>
    <scope>NUCLEOTIDE SEQUENCE [LARGE SCALE GENOMIC DNA]</scope>
    <source>
        <strain evidence="3">Araruama</strain>
    </source>
</reference>
<organism evidence="2 3">
    <name type="scientific">Candidatus Magnetoglobus multicellularis str. Araruama</name>
    <dbReference type="NCBI Taxonomy" id="890399"/>
    <lineage>
        <taxon>Bacteria</taxon>
        <taxon>Pseudomonadati</taxon>
        <taxon>Thermodesulfobacteriota</taxon>
        <taxon>Desulfobacteria</taxon>
        <taxon>Desulfobacterales</taxon>
        <taxon>Desulfobacteraceae</taxon>
        <taxon>Candidatus Magnetoglobus</taxon>
    </lineage>
</organism>
<evidence type="ECO:0000256" key="1">
    <source>
        <dbReference type="SAM" id="MobiDB-lite"/>
    </source>
</evidence>
<protein>
    <submittedName>
        <fullName evidence="2">Uncharacterized protein</fullName>
    </submittedName>
</protein>
<dbReference type="Gene3D" id="2.60.120.200">
    <property type="match status" value="1"/>
</dbReference>
<dbReference type="Gene3D" id="2.150.10.10">
    <property type="entry name" value="Serralysin-like metalloprotease, C-terminal"/>
    <property type="match status" value="1"/>
</dbReference>
<feature type="non-terminal residue" evidence="2">
    <location>
        <position position="1"/>
    </location>
</feature>
<dbReference type="Pfam" id="PF00353">
    <property type="entry name" value="HemolysinCabind"/>
    <property type="match status" value="1"/>
</dbReference>
<dbReference type="AlphaFoldDB" id="A0A1V1NWT6"/>
<dbReference type="InterPro" id="IPR019960">
    <property type="entry name" value="T1SS_VCA0849"/>
</dbReference>
<dbReference type="InterPro" id="IPR011049">
    <property type="entry name" value="Serralysin-like_metalloprot_C"/>
</dbReference>
<proteinExistence type="predicted"/>
<dbReference type="EMBL" id="ATBP01001601">
    <property type="protein sequence ID" value="ETR67023.1"/>
    <property type="molecule type" value="Genomic_DNA"/>
</dbReference>
<feature type="compositionally biased region" description="Basic and acidic residues" evidence="1">
    <location>
        <begin position="240"/>
        <end position="252"/>
    </location>
</feature>
<feature type="region of interest" description="Disordered" evidence="1">
    <location>
        <begin position="240"/>
        <end position="269"/>
    </location>
</feature>
<comment type="caution">
    <text evidence="2">The sequence shown here is derived from an EMBL/GenBank/DDBJ whole genome shotgun (WGS) entry which is preliminary data.</text>
</comment>
<feature type="compositionally biased region" description="Polar residues" evidence="1">
    <location>
        <begin position="253"/>
        <end position="262"/>
    </location>
</feature>